<feature type="region of interest" description="Disordered" evidence="1">
    <location>
        <begin position="82"/>
        <end position="106"/>
    </location>
</feature>
<dbReference type="GO" id="GO:0000398">
    <property type="term" value="P:mRNA splicing, via spliceosome"/>
    <property type="evidence" value="ECO:0007669"/>
    <property type="project" value="TreeGrafter"/>
</dbReference>
<protein>
    <submittedName>
        <fullName evidence="2">Uncharacterized protein</fullName>
    </submittedName>
</protein>
<dbReference type="Proteomes" id="UP000230423">
    <property type="component" value="Unassembled WGS sequence"/>
</dbReference>
<dbReference type="GO" id="GO:0070274">
    <property type="term" value="C:RES complex"/>
    <property type="evidence" value="ECO:0007669"/>
    <property type="project" value="TreeGrafter"/>
</dbReference>
<dbReference type="AlphaFoldDB" id="A0A2G9UUA0"/>
<feature type="region of interest" description="Disordered" evidence="1">
    <location>
        <begin position="15"/>
        <end position="37"/>
    </location>
</feature>
<evidence type="ECO:0000256" key="1">
    <source>
        <dbReference type="SAM" id="MobiDB-lite"/>
    </source>
</evidence>
<evidence type="ECO:0000313" key="2">
    <source>
        <dbReference type="EMBL" id="PIO73804.1"/>
    </source>
</evidence>
<proteinExistence type="predicted"/>
<keyword evidence="3" id="KW-1185">Reference proteome</keyword>
<reference evidence="2 3" key="1">
    <citation type="submission" date="2015-09" db="EMBL/GenBank/DDBJ databases">
        <title>Draft genome of the parasitic nematode Teladorsagia circumcincta isolate WARC Sus (inbred).</title>
        <authorList>
            <person name="Mitreva M."/>
        </authorList>
    </citation>
    <scope>NUCLEOTIDE SEQUENCE [LARGE SCALE GENOMIC DNA]</scope>
    <source>
        <strain evidence="2 3">S</strain>
    </source>
</reference>
<accession>A0A2G9UUA0</accession>
<dbReference type="InterPro" id="IPR051112">
    <property type="entry name" value="CWC26_splicing_factor"/>
</dbReference>
<gene>
    <name evidence="2" type="ORF">TELCIR_04214</name>
</gene>
<dbReference type="EMBL" id="KZ345384">
    <property type="protein sequence ID" value="PIO73804.1"/>
    <property type="molecule type" value="Genomic_DNA"/>
</dbReference>
<dbReference type="OrthoDB" id="6022at2759"/>
<feature type="compositionally biased region" description="Basic and acidic residues" evidence="1">
    <location>
        <begin position="204"/>
        <end position="215"/>
    </location>
</feature>
<dbReference type="GO" id="GO:0003723">
    <property type="term" value="F:RNA binding"/>
    <property type="evidence" value="ECO:0007669"/>
    <property type="project" value="TreeGrafter"/>
</dbReference>
<dbReference type="PANTHER" id="PTHR31809">
    <property type="entry name" value="BUD13 HOMOLOG"/>
    <property type="match status" value="1"/>
</dbReference>
<feature type="region of interest" description="Disordered" evidence="1">
    <location>
        <begin position="194"/>
        <end position="220"/>
    </location>
</feature>
<dbReference type="GO" id="GO:0005684">
    <property type="term" value="C:U2-type spliceosomal complex"/>
    <property type="evidence" value="ECO:0007669"/>
    <property type="project" value="TreeGrafter"/>
</dbReference>
<name>A0A2G9UUA0_TELCI</name>
<sequence length="237" mass="26555">MTTLSKAEYLQRYLSGNEDDKKKKKKKKVKEPPRGSGLRIVEDDAFIAVSANYKDIDTDEEKEDIEIIESISRQVEAKAREAPKFRSSFRPLDEVKQEPGSPSTAENGVVQSVEQFDIRNLNLAVLQDKMEKVATTPILTFHRRGGVILNRAHQKDGMILTGHNLLSVTSHQKGKDATQTGRLPGKVMILKHTPGGADMIPISHRPDEPKDHREEDEIPAPTFRLLASKNLLVKTSQ</sequence>
<dbReference type="PANTHER" id="PTHR31809:SF0">
    <property type="entry name" value="BUD13 HOMOLOG"/>
    <property type="match status" value="1"/>
</dbReference>
<evidence type="ECO:0000313" key="3">
    <source>
        <dbReference type="Proteomes" id="UP000230423"/>
    </source>
</evidence>
<organism evidence="2 3">
    <name type="scientific">Teladorsagia circumcincta</name>
    <name type="common">Brown stomach worm</name>
    <name type="synonym">Ostertagia circumcincta</name>
    <dbReference type="NCBI Taxonomy" id="45464"/>
    <lineage>
        <taxon>Eukaryota</taxon>
        <taxon>Metazoa</taxon>
        <taxon>Ecdysozoa</taxon>
        <taxon>Nematoda</taxon>
        <taxon>Chromadorea</taxon>
        <taxon>Rhabditida</taxon>
        <taxon>Rhabditina</taxon>
        <taxon>Rhabditomorpha</taxon>
        <taxon>Strongyloidea</taxon>
        <taxon>Trichostrongylidae</taxon>
        <taxon>Teladorsagia</taxon>
    </lineage>
</organism>